<keyword evidence="4" id="KW-0067">ATP-binding</keyword>
<evidence type="ECO:0000259" key="9">
    <source>
        <dbReference type="SMART" id="SM00382"/>
    </source>
</evidence>
<dbReference type="Gene3D" id="1.10.8.60">
    <property type="match status" value="1"/>
</dbReference>
<comment type="similarity">
    <text evidence="8">Belongs to the activator 1 small subunits family. CTF18 subfamily.</text>
</comment>
<dbReference type="OMA" id="RWLKGWE"/>
<evidence type="ECO:0000256" key="1">
    <source>
        <dbReference type="ARBA" id="ARBA00004123"/>
    </source>
</evidence>
<dbReference type="PANTHER" id="PTHR46765">
    <property type="entry name" value="P-LOOP CONTAINING NUCLEOSIDE TRIPHOSPHATE HYDROLASES SUPERFAMILY PROTEIN"/>
    <property type="match status" value="1"/>
</dbReference>
<comment type="caution">
    <text evidence="10">The sequence shown here is derived from an EMBL/GenBank/DDBJ whole genome shotgun (WGS) entry which is preliminary data.</text>
</comment>
<dbReference type="InterPro" id="IPR027417">
    <property type="entry name" value="P-loop_NTPase"/>
</dbReference>
<feature type="non-terminal residue" evidence="10">
    <location>
        <position position="545"/>
    </location>
</feature>
<dbReference type="Proteomes" id="UP000193685">
    <property type="component" value="Unassembled WGS sequence"/>
</dbReference>
<dbReference type="OrthoDB" id="2195431at2759"/>
<dbReference type="PANTHER" id="PTHR46765:SF1">
    <property type="entry name" value="P-LOOP CONTAINING NUCLEOSIDE TRIPHOSPHATE HYDROLASES SUPERFAMILY PROTEIN"/>
    <property type="match status" value="1"/>
</dbReference>
<comment type="subcellular location">
    <subcellularLocation>
        <location evidence="1">Nucleus</location>
    </subcellularLocation>
</comment>
<keyword evidence="6" id="KW-0539">Nucleus</keyword>
<dbReference type="EMBL" id="MCFI01000025">
    <property type="protein sequence ID" value="ORY75800.1"/>
    <property type="molecule type" value="Genomic_DNA"/>
</dbReference>
<keyword evidence="3" id="KW-0547">Nucleotide-binding</keyword>
<dbReference type="STRING" id="56484.A0A1Y2EW72"/>
<keyword evidence="11" id="KW-1185">Reference proteome</keyword>
<feature type="domain" description="AAA+ ATPase" evidence="9">
    <location>
        <begin position="52"/>
        <end position="205"/>
    </location>
</feature>
<proteinExistence type="inferred from homology"/>
<dbReference type="GO" id="GO:0016887">
    <property type="term" value="F:ATP hydrolysis activity"/>
    <property type="evidence" value="ECO:0007669"/>
    <property type="project" value="InterPro"/>
</dbReference>
<evidence type="ECO:0000256" key="5">
    <source>
        <dbReference type="ARBA" id="ARBA00023125"/>
    </source>
</evidence>
<dbReference type="GO" id="GO:0006261">
    <property type="term" value="P:DNA-templated DNA replication"/>
    <property type="evidence" value="ECO:0007669"/>
    <property type="project" value="UniProtKB-ARBA"/>
</dbReference>
<dbReference type="CDD" id="cd00009">
    <property type="entry name" value="AAA"/>
    <property type="match status" value="1"/>
</dbReference>
<protein>
    <submittedName>
        <fullName evidence="10">p-loop containing nucleoside triphosphate hydrolase protein</fullName>
    </submittedName>
</protein>
<dbReference type="AlphaFoldDB" id="A0A1Y2EW72"/>
<evidence type="ECO:0000256" key="7">
    <source>
        <dbReference type="ARBA" id="ARBA00023306"/>
    </source>
</evidence>
<dbReference type="RefSeq" id="XP_040722448.1">
    <property type="nucleotide sequence ID" value="XM_040867198.1"/>
</dbReference>
<gene>
    <name evidence="10" type="ORF">BCR37DRAFT_335718</name>
</gene>
<dbReference type="InterPro" id="IPR053016">
    <property type="entry name" value="CTF18-RFC_complex"/>
</dbReference>
<evidence type="ECO:0000256" key="6">
    <source>
        <dbReference type="ARBA" id="ARBA00023242"/>
    </source>
</evidence>
<accession>A0A1Y2EW72</accession>
<reference evidence="10 11" key="1">
    <citation type="submission" date="2016-07" db="EMBL/GenBank/DDBJ databases">
        <title>Pervasive Adenine N6-methylation of Active Genes in Fungi.</title>
        <authorList>
            <consortium name="DOE Joint Genome Institute"/>
            <person name="Mondo S.J."/>
            <person name="Dannebaum R.O."/>
            <person name="Kuo R.C."/>
            <person name="Labutti K."/>
            <person name="Haridas S."/>
            <person name="Kuo A."/>
            <person name="Salamov A."/>
            <person name="Ahrendt S.R."/>
            <person name="Lipzen A."/>
            <person name="Sullivan W."/>
            <person name="Andreopoulos W.B."/>
            <person name="Clum A."/>
            <person name="Lindquist E."/>
            <person name="Daum C."/>
            <person name="Ramamoorthy G.K."/>
            <person name="Gryganskyi A."/>
            <person name="Culley D."/>
            <person name="Magnuson J.K."/>
            <person name="James T.Y."/>
            <person name="O'Malley M.A."/>
            <person name="Stajich J.E."/>
            <person name="Spatafora J.W."/>
            <person name="Visel A."/>
            <person name="Grigoriev I.V."/>
        </authorList>
    </citation>
    <scope>NUCLEOTIDE SEQUENCE [LARGE SCALE GENOMIC DNA]</scope>
    <source>
        <strain evidence="10 11">12-1054</strain>
    </source>
</reference>
<keyword evidence="5" id="KW-0238">DNA-binding</keyword>
<sequence length="545" mass="61522">MWVDKYRPQKFTELLGDERTNRDVLRWLKHWDHCVFGKASKATTTDPHKRPERRILMLTGPPGFGKTTLAHIASRQAGYNVIEINASDDRTGTVVQNKIQDALESQAVFQSRPSCIVIDEIDGVSGAGGETGFIKRLLGIVLADEKALASMSAVPGLNGFATRKSKKQKSNKSLLRPIIVICNDLYAPALRTLRPYCQVVYFKASGPASLVARLRTICLHEGLQADVRALHALCEVAEHDLRSCVNSLQFVRTRSRQFTLESVSQTLAQRDMARSPHAVVEAIFKLPDAKRERKKAAVVKTEVQRIVQIAELVQSTNEYGKIMDGLFAHYPQAPYHDSHFQKPLKALSWLAFYDFCERGVYERQHGELMAYMPWAASAMHHLFATHESPRTLERSKQAWQAREKTSANEDLFKTWIAVCQPSIRQCQNALIMKSELLSYAVRIIGSSRINPVNAHLVVKPAERKQLAKIVDAMLLLGLDYKQYRNDDGSYIYRLEPALTELLNYEDTTGTVVLKGEALLPSRYAVRQVIAQELAAERIRRQQEAL</sequence>
<dbReference type="CDD" id="cd18140">
    <property type="entry name" value="HLD_clamp_RFC"/>
    <property type="match status" value="1"/>
</dbReference>
<dbReference type="SUPFAM" id="SSF52540">
    <property type="entry name" value="P-loop containing nucleoside triphosphate hydrolases"/>
    <property type="match status" value="1"/>
</dbReference>
<dbReference type="GO" id="GO:0003677">
    <property type="term" value="F:DNA binding"/>
    <property type="evidence" value="ECO:0007669"/>
    <property type="project" value="UniProtKB-KW"/>
</dbReference>
<evidence type="ECO:0000256" key="8">
    <source>
        <dbReference type="ARBA" id="ARBA00043975"/>
    </source>
</evidence>
<evidence type="ECO:0000256" key="2">
    <source>
        <dbReference type="ARBA" id="ARBA00022705"/>
    </source>
</evidence>
<dbReference type="SMART" id="SM00382">
    <property type="entry name" value="AAA"/>
    <property type="match status" value="1"/>
</dbReference>
<keyword evidence="7" id="KW-0131">Cell cycle</keyword>
<dbReference type="Gene3D" id="3.40.50.300">
    <property type="entry name" value="P-loop containing nucleotide triphosphate hydrolases"/>
    <property type="match status" value="1"/>
</dbReference>
<dbReference type="InterPro" id="IPR047854">
    <property type="entry name" value="RFC_lid"/>
</dbReference>
<evidence type="ECO:0000256" key="4">
    <source>
        <dbReference type="ARBA" id="ARBA00022840"/>
    </source>
</evidence>
<dbReference type="InterPro" id="IPR003593">
    <property type="entry name" value="AAA+_ATPase"/>
</dbReference>
<organism evidence="10 11">
    <name type="scientific">Protomyces lactucae-debilis</name>
    <dbReference type="NCBI Taxonomy" id="2754530"/>
    <lineage>
        <taxon>Eukaryota</taxon>
        <taxon>Fungi</taxon>
        <taxon>Dikarya</taxon>
        <taxon>Ascomycota</taxon>
        <taxon>Taphrinomycotina</taxon>
        <taxon>Taphrinomycetes</taxon>
        <taxon>Taphrinales</taxon>
        <taxon>Protomycetaceae</taxon>
        <taxon>Protomyces</taxon>
    </lineage>
</organism>
<dbReference type="InterPro" id="IPR003959">
    <property type="entry name" value="ATPase_AAA_core"/>
</dbReference>
<name>A0A1Y2EW72_PROLT</name>
<dbReference type="Pfam" id="PF00004">
    <property type="entry name" value="AAA"/>
    <property type="match status" value="1"/>
</dbReference>
<dbReference type="GeneID" id="63783797"/>
<evidence type="ECO:0000313" key="10">
    <source>
        <dbReference type="EMBL" id="ORY75800.1"/>
    </source>
</evidence>
<evidence type="ECO:0000256" key="3">
    <source>
        <dbReference type="ARBA" id="ARBA00022741"/>
    </source>
</evidence>
<dbReference type="GO" id="GO:0005524">
    <property type="term" value="F:ATP binding"/>
    <property type="evidence" value="ECO:0007669"/>
    <property type="project" value="UniProtKB-KW"/>
</dbReference>
<keyword evidence="10" id="KW-0378">Hydrolase</keyword>
<keyword evidence="2" id="KW-0235">DNA replication</keyword>
<evidence type="ECO:0000313" key="11">
    <source>
        <dbReference type="Proteomes" id="UP000193685"/>
    </source>
</evidence>
<dbReference type="GO" id="GO:0005634">
    <property type="term" value="C:nucleus"/>
    <property type="evidence" value="ECO:0007669"/>
    <property type="project" value="UniProtKB-SubCell"/>
</dbReference>